<feature type="chain" id="PRO_5005855513" evidence="2">
    <location>
        <begin position="28"/>
        <end position="130"/>
    </location>
</feature>
<comment type="caution">
    <text evidence="3">The sequence shown here is derived from an EMBL/GenBank/DDBJ whole genome shotgun (WGS) entry which is preliminary data.</text>
</comment>
<feature type="signal peptide" evidence="2">
    <location>
        <begin position="1"/>
        <end position="27"/>
    </location>
</feature>
<keyword evidence="2" id="KW-0732">Signal</keyword>
<evidence type="ECO:0000313" key="3">
    <source>
        <dbReference type="EMBL" id="KPH82816.1"/>
    </source>
</evidence>
<feature type="compositionally biased region" description="Low complexity" evidence="1">
    <location>
        <begin position="26"/>
        <end position="35"/>
    </location>
</feature>
<name>A0A0N0MCZ9_9HYPH</name>
<gene>
    <name evidence="3" type="ORF">AE618_01745</name>
</gene>
<keyword evidence="4" id="KW-1185">Reference proteome</keyword>
<reference evidence="3 4" key="1">
    <citation type="submission" date="2015-07" db="EMBL/GenBank/DDBJ databases">
        <title>Whole genome sequencing of Bosea vaviloviae isolated from cave pool.</title>
        <authorList>
            <person name="Tan N.E.H."/>
            <person name="Lee Y.P."/>
            <person name="Gan H.M."/>
            <person name="Barton H."/>
            <person name="Savka M.A."/>
        </authorList>
    </citation>
    <scope>NUCLEOTIDE SEQUENCE [LARGE SCALE GENOMIC DNA]</scope>
    <source>
        <strain evidence="3 4">SD260</strain>
    </source>
</reference>
<dbReference type="EMBL" id="LGSZ01000010">
    <property type="protein sequence ID" value="KPH82816.1"/>
    <property type="molecule type" value="Genomic_DNA"/>
</dbReference>
<organism evidence="3 4">
    <name type="scientific">Bosea vaviloviae</name>
    <dbReference type="NCBI Taxonomy" id="1526658"/>
    <lineage>
        <taxon>Bacteria</taxon>
        <taxon>Pseudomonadati</taxon>
        <taxon>Pseudomonadota</taxon>
        <taxon>Alphaproteobacteria</taxon>
        <taxon>Hyphomicrobiales</taxon>
        <taxon>Boseaceae</taxon>
        <taxon>Bosea</taxon>
    </lineage>
</organism>
<protein>
    <submittedName>
        <fullName evidence="3">Uncharacterized protein</fullName>
    </submittedName>
</protein>
<accession>A0A0N0MCZ9</accession>
<evidence type="ECO:0000256" key="1">
    <source>
        <dbReference type="SAM" id="MobiDB-lite"/>
    </source>
</evidence>
<dbReference type="Proteomes" id="UP000037822">
    <property type="component" value="Unassembled WGS sequence"/>
</dbReference>
<dbReference type="PATRIC" id="fig|1526658.3.peg.1810"/>
<sequence>MEGNSMRMIILAAAAGATLVLAGPVNAQAPSTNPAQTPPPASAPQSPAQVPAIKTVSVVDLDELPEATKGQLNQLLATRTADQLERLRQAIDTAPVAKSALEAKGLSSRDVVIAQIDDEGELTIITKKAG</sequence>
<proteinExistence type="predicted"/>
<dbReference type="AlphaFoldDB" id="A0A0N0MCZ9"/>
<feature type="region of interest" description="Disordered" evidence="1">
    <location>
        <begin position="26"/>
        <end position="49"/>
    </location>
</feature>
<evidence type="ECO:0000256" key="2">
    <source>
        <dbReference type="SAM" id="SignalP"/>
    </source>
</evidence>
<evidence type="ECO:0000313" key="4">
    <source>
        <dbReference type="Proteomes" id="UP000037822"/>
    </source>
</evidence>